<dbReference type="Gene3D" id="3.90.70.10">
    <property type="entry name" value="Cysteine proteinases"/>
    <property type="match status" value="1"/>
</dbReference>
<reference evidence="4" key="1">
    <citation type="submission" date="2022-06" db="EMBL/GenBank/DDBJ databases">
        <title>Genome sequence of Phormidium yuhuli AB48 isolated from an industrial photobioreactor environment.</title>
        <authorList>
            <person name="Qiu Y."/>
            <person name="Noonan A.J.C."/>
            <person name="Dofher K."/>
            <person name="Koch M."/>
            <person name="Kieft B."/>
            <person name="Lin X."/>
            <person name="Ziels R.M."/>
            <person name="Hallam S.J."/>
        </authorList>
    </citation>
    <scope>NUCLEOTIDE SEQUENCE</scope>
    <source>
        <strain evidence="4">AB48</strain>
    </source>
</reference>
<dbReference type="RefSeq" id="WP_252660616.1">
    <property type="nucleotide sequence ID" value="NZ_CP098611.1"/>
</dbReference>
<name>A0ABY5AKD7_9CYAN</name>
<feature type="domain" description="Peptidase C39-like" evidence="3">
    <location>
        <begin position="111"/>
        <end position="235"/>
    </location>
</feature>
<evidence type="ECO:0000259" key="3">
    <source>
        <dbReference type="Pfam" id="PF13529"/>
    </source>
</evidence>
<evidence type="ECO:0000313" key="5">
    <source>
        <dbReference type="Proteomes" id="UP001056708"/>
    </source>
</evidence>
<dbReference type="SUPFAM" id="SSF53955">
    <property type="entry name" value="Lysozyme-like"/>
    <property type="match status" value="1"/>
</dbReference>
<protein>
    <submittedName>
        <fullName evidence="4">C39 family peptidase</fullName>
    </submittedName>
</protein>
<dbReference type="InterPro" id="IPR039564">
    <property type="entry name" value="Peptidase_C39-like"/>
</dbReference>
<dbReference type="InterPro" id="IPR002477">
    <property type="entry name" value="Peptidoglycan-bd-like"/>
</dbReference>
<dbReference type="Proteomes" id="UP001056708">
    <property type="component" value="Chromosome"/>
</dbReference>
<dbReference type="Pfam" id="PF13529">
    <property type="entry name" value="Peptidase_C39_2"/>
    <property type="match status" value="1"/>
</dbReference>
<feature type="domain" description="Peptidoglycan binding-like" evidence="2">
    <location>
        <begin position="330"/>
        <end position="374"/>
    </location>
</feature>
<feature type="region of interest" description="Disordered" evidence="1">
    <location>
        <begin position="78"/>
        <end position="98"/>
    </location>
</feature>
<dbReference type="Gene3D" id="1.10.101.10">
    <property type="entry name" value="PGBD-like superfamily/PGBD"/>
    <property type="match status" value="1"/>
</dbReference>
<gene>
    <name evidence="4" type="ORF">NEA10_12340</name>
</gene>
<dbReference type="SUPFAM" id="SSF47090">
    <property type="entry name" value="PGBD-like"/>
    <property type="match status" value="1"/>
</dbReference>
<keyword evidence="5" id="KW-1185">Reference proteome</keyword>
<evidence type="ECO:0000259" key="2">
    <source>
        <dbReference type="Pfam" id="PF01471"/>
    </source>
</evidence>
<dbReference type="Gene3D" id="1.10.530.10">
    <property type="match status" value="1"/>
</dbReference>
<feature type="compositionally biased region" description="Pro residues" evidence="1">
    <location>
        <begin position="84"/>
        <end position="98"/>
    </location>
</feature>
<accession>A0ABY5AKD7</accession>
<proteinExistence type="predicted"/>
<evidence type="ECO:0000313" key="4">
    <source>
        <dbReference type="EMBL" id="USR89667.1"/>
    </source>
</evidence>
<dbReference type="Pfam" id="PF01471">
    <property type="entry name" value="PG_binding_1"/>
    <property type="match status" value="1"/>
</dbReference>
<dbReference type="EMBL" id="CP098611">
    <property type="protein sequence ID" value="USR89667.1"/>
    <property type="molecule type" value="Genomic_DNA"/>
</dbReference>
<dbReference type="InterPro" id="IPR036366">
    <property type="entry name" value="PGBDSf"/>
</dbReference>
<dbReference type="InterPro" id="IPR023346">
    <property type="entry name" value="Lysozyme-like_dom_sf"/>
</dbReference>
<evidence type="ECO:0000256" key="1">
    <source>
        <dbReference type="SAM" id="MobiDB-lite"/>
    </source>
</evidence>
<dbReference type="InterPro" id="IPR036365">
    <property type="entry name" value="PGBD-like_sf"/>
</dbReference>
<organism evidence="4 5">
    <name type="scientific">Phormidium yuhuli AB48</name>
    <dbReference type="NCBI Taxonomy" id="2940671"/>
    <lineage>
        <taxon>Bacteria</taxon>
        <taxon>Bacillati</taxon>
        <taxon>Cyanobacteriota</taxon>
        <taxon>Cyanophyceae</taxon>
        <taxon>Oscillatoriophycideae</taxon>
        <taxon>Oscillatoriales</taxon>
        <taxon>Oscillatoriaceae</taxon>
        <taxon>Phormidium</taxon>
        <taxon>Phormidium yuhuli</taxon>
    </lineage>
</organism>
<sequence>MSISLVNVAKYYKDEPHQVKALQRLQAQIEAVRPDLLADTSEFIRIWRSQNKAQAKPAPSQAQLTPQLASIGQNVAGQVTTTTAPPPPPPAPKPPPPALVSYVRADGSVRLKVPFFTQLDNVNNPHGSCNVTSVAMCMAYFGHPGINGSGVQLEDELYQFMLDRGLSRHSPTDLAHLLQLYGYQDDFQADAKWEEVKSWLEQGKPCIVHGWFTASGHIVTIIGYCDQGWIIHDPYGKWSPSGYDTYTSGAGLVYGYQDMKDICGTNGDLWIHYVDGKPGQCPPLPDGGTVAVKASSNGSAAASTGPAELKLQDLLKNNQTLTLTQAAKHRPLIKQIQVRLRALKVLRDKADGLYGPNTKGAIERFARAFELPLDQIGPAFAKKLIEVQEVPLSNDTSRWIDIQTAADLMGAKLSDVETYLPPLIDKLEARGILNQPTLVAALATISVETAGFQPINEWGGNNYFHEMYEGRSDLGNTQPGDGIRFHGRGFIQITGRANYKHYGDKLGVPLLDDPELALDPEVASAILVEYFWERSVDQRAVAQDWKGVRRAVNGGLNGWDHFWPVVQKLLPAVNHG</sequence>